<evidence type="ECO:0000256" key="5">
    <source>
        <dbReference type="ARBA" id="ARBA00022553"/>
    </source>
</evidence>
<gene>
    <name evidence="17" type="ORF">JOC27_001814</name>
</gene>
<keyword evidence="9 17" id="KW-0418">Kinase</keyword>
<evidence type="ECO:0000256" key="13">
    <source>
        <dbReference type="ARBA" id="ARBA00023136"/>
    </source>
</evidence>
<dbReference type="Pfam" id="PF02518">
    <property type="entry name" value="HATPase_c"/>
    <property type="match status" value="1"/>
</dbReference>
<keyword evidence="12" id="KW-0902">Two-component regulatory system</keyword>
<dbReference type="Gene3D" id="1.10.287.130">
    <property type="match status" value="1"/>
</dbReference>
<evidence type="ECO:0000256" key="12">
    <source>
        <dbReference type="ARBA" id="ARBA00023012"/>
    </source>
</evidence>
<dbReference type="Gene3D" id="6.10.340.10">
    <property type="match status" value="1"/>
</dbReference>
<evidence type="ECO:0000256" key="6">
    <source>
        <dbReference type="ARBA" id="ARBA00022679"/>
    </source>
</evidence>
<dbReference type="PROSITE" id="PS50109">
    <property type="entry name" value="HIS_KIN"/>
    <property type="match status" value="1"/>
</dbReference>
<keyword evidence="18" id="KW-1185">Reference proteome</keyword>
<name>A0ABS2Q9R6_9BACL</name>
<evidence type="ECO:0000259" key="16">
    <source>
        <dbReference type="PROSITE" id="PS50885"/>
    </source>
</evidence>
<dbReference type="Proteomes" id="UP000823201">
    <property type="component" value="Unassembled WGS sequence"/>
</dbReference>
<dbReference type="SUPFAM" id="SSF47384">
    <property type="entry name" value="Homodimeric domain of signal transducing histidine kinase"/>
    <property type="match status" value="1"/>
</dbReference>
<keyword evidence="5" id="KW-0597">Phosphoprotein</keyword>
<dbReference type="SMART" id="SM00387">
    <property type="entry name" value="HATPase_c"/>
    <property type="match status" value="1"/>
</dbReference>
<keyword evidence="8" id="KW-0547">Nucleotide-binding</keyword>
<comment type="subcellular location">
    <subcellularLocation>
        <location evidence="2">Cell membrane</location>
        <topology evidence="2">Multi-pass membrane protein</topology>
    </subcellularLocation>
</comment>
<evidence type="ECO:0000256" key="4">
    <source>
        <dbReference type="ARBA" id="ARBA00022475"/>
    </source>
</evidence>
<reference evidence="17 18" key="1">
    <citation type="submission" date="2021-01" db="EMBL/GenBank/DDBJ databases">
        <title>Genomic Encyclopedia of Type Strains, Phase IV (KMG-IV): sequencing the most valuable type-strain genomes for metagenomic binning, comparative biology and taxonomic classification.</title>
        <authorList>
            <person name="Goeker M."/>
        </authorList>
    </citation>
    <scope>NUCLEOTIDE SEQUENCE [LARGE SCALE GENOMIC DNA]</scope>
    <source>
        <strain evidence="17 18">DSM 100968</strain>
    </source>
</reference>
<evidence type="ECO:0000259" key="15">
    <source>
        <dbReference type="PROSITE" id="PS50109"/>
    </source>
</evidence>
<evidence type="ECO:0000256" key="8">
    <source>
        <dbReference type="ARBA" id="ARBA00022741"/>
    </source>
</evidence>
<keyword evidence="7 14" id="KW-0812">Transmembrane</keyword>
<comment type="catalytic activity">
    <reaction evidence="1">
        <text>ATP + protein L-histidine = ADP + protein N-phospho-L-histidine.</text>
        <dbReference type="EC" id="2.7.13.3"/>
    </reaction>
</comment>
<dbReference type="GO" id="GO:0004673">
    <property type="term" value="F:protein histidine kinase activity"/>
    <property type="evidence" value="ECO:0007669"/>
    <property type="project" value="UniProtKB-EC"/>
</dbReference>
<dbReference type="SMART" id="SM00388">
    <property type="entry name" value="HisKA"/>
    <property type="match status" value="1"/>
</dbReference>
<comment type="caution">
    <text evidence="17">The sequence shown here is derived from an EMBL/GenBank/DDBJ whole genome shotgun (WGS) entry which is preliminary data.</text>
</comment>
<proteinExistence type="predicted"/>
<dbReference type="InterPro" id="IPR036097">
    <property type="entry name" value="HisK_dim/P_sf"/>
</dbReference>
<evidence type="ECO:0000256" key="10">
    <source>
        <dbReference type="ARBA" id="ARBA00022840"/>
    </source>
</evidence>
<feature type="transmembrane region" description="Helical" evidence="14">
    <location>
        <begin position="12"/>
        <end position="34"/>
    </location>
</feature>
<keyword evidence="6 17" id="KW-0808">Transferase</keyword>
<evidence type="ECO:0000256" key="3">
    <source>
        <dbReference type="ARBA" id="ARBA00012438"/>
    </source>
</evidence>
<accession>A0ABS2Q9R6</accession>
<dbReference type="EC" id="2.7.13.3" evidence="3"/>
<evidence type="ECO:0000313" key="18">
    <source>
        <dbReference type="Proteomes" id="UP000823201"/>
    </source>
</evidence>
<dbReference type="PRINTS" id="PR00344">
    <property type="entry name" value="BCTRLSENSOR"/>
</dbReference>
<evidence type="ECO:0000256" key="9">
    <source>
        <dbReference type="ARBA" id="ARBA00022777"/>
    </source>
</evidence>
<feature type="transmembrane region" description="Helical" evidence="14">
    <location>
        <begin position="159"/>
        <end position="185"/>
    </location>
</feature>
<evidence type="ECO:0000313" key="17">
    <source>
        <dbReference type="EMBL" id="MBM7658361.1"/>
    </source>
</evidence>
<dbReference type="EMBL" id="JAFBEV010000015">
    <property type="protein sequence ID" value="MBM7658361.1"/>
    <property type="molecule type" value="Genomic_DNA"/>
</dbReference>
<dbReference type="InterPro" id="IPR005467">
    <property type="entry name" value="His_kinase_dom"/>
</dbReference>
<evidence type="ECO:0000256" key="14">
    <source>
        <dbReference type="SAM" id="Phobius"/>
    </source>
</evidence>
<dbReference type="InterPro" id="IPR003661">
    <property type="entry name" value="HisK_dim/P_dom"/>
</dbReference>
<feature type="domain" description="HAMP" evidence="16">
    <location>
        <begin position="183"/>
        <end position="235"/>
    </location>
</feature>
<dbReference type="PANTHER" id="PTHR45528">
    <property type="entry name" value="SENSOR HISTIDINE KINASE CPXA"/>
    <property type="match status" value="1"/>
</dbReference>
<evidence type="ECO:0000256" key="2">
    <source>
        <dbReference type="ARBA" id="ARBA00004651"/>
    </source>
</evidence>
<keyword evidence="13 14" id="KW-0472">Membrane</keyword>
<dbReference type="Pfam" id="PF00512">
    <property type="entry name" value="HisKA"/>
    <property type="match status" value="1"/>
</dbReference>
<dbReference type="InterPro" id="IPR004358">
    <property type="entry name" value="Sig_transdc_His_kin-like_C"/>
</dbReference>
<dbReference type="PROSITE" id="PS50885">
    <property type="entry name" value="HAMP"/>
    <property type="match status" value="1"/>
</dbReference>
<protein>
    <recommendedName>
        <fullName evidence="3">histidine kinase</fullName>
        <ecNumber evidence="3">2.7.13.3</ecNumber>
    </recommendedName>
</protein>
<dbReference type="InterPro" id="IPR003594">
    <property type="entry name" value="HATPase_dom"/>
</dbReference>
<dbReference type="Gene3D" id="3.30.565.10">
    <property type="entry name" value="Histidine kinase-like ATPase, C-terminal domain"/>
    <property type="match status" value="1"/>
</dbReference>
<dbReference type="SUPFAM" id="SSF55874">
    <property type="entry name" value="ATPase domain of HSP90 chaperone/DNA topoisomerase II/histidine kinase"/>
    <property type="match status" value="1"/>
</dbReference>
<keyword evidence="10" id="KW-0067">ATP-binding</keyword>
<dbReference type="InterPro" id="IPR050398">
    <property type="entry name" value="HssS/ArlS-like"/>
</dbReference>
<feature type="domain" description="Histidine kinase" evidence="15">
    <location>
        <begin position="243"/>
        <end position="448"/>
    </location>
</feature>
<keyword evidence="4" id="KW-1003">Cell membrane</keyword>
<evidence type="ECO:0000256" key="11">
    <source>
        <dbReference type="ARBA" id="ARBA00022989"/>
    </source>
</evidence>
<evidence type="ECO:0000256" key="7">
    <source>
        <dbReference type="ARBA" id="ARBA00022692"/>
    </source>
</evidence>
<dbReference type="InterPro" id="IPR003660">
    <property type="entry name" value="HAMP_dom"/>
</dbReference>
<dbReference type="CDD" id="cd00082">
    <property type="entry name" value="HisKA"/>
    <property type="match status" value="1"/>
</dbReference>
<evidence type="ECO:0000256" key="1">
    <source>
        <dbReference type="ARBA" id="ARBA00000085"/>
    </source>
</evidence>
<keyword evidence="11 14" id="KW-1133">Transmembrane helix</keyword>
<dbReference type="InterPro" id="IPR036890">
    <property type="entry name" value="HATPase_C_sf"/>
</dbReference>
<dbReference type="PANTHER" id="PTHR45528:SF1">
    <property type="entry name" value="SENSOR HISTIDINE KINASE CPXA"/>
    <property type="match status" value="1"/>
</dbReference>
<organism evidence="17 18">
    <name type="scientific">Sporolactobacillus spathodeae</name>
    <dbReference type="NCBI Taxonomy" id="1465502"/>
    <lineage>
        <taxon>Bacteria</taxon>
        <taxon>Bacillati</taxon>
        <taxon>Bacillota</taxon>
        <taxon>Bacilli</taxon>
        <taxon>Bacillales</taxon>
        <taxon>Sporolactobacillaceae</taxon>
        <taxon>Sporolactobacillus</taxon>
    </lineage>
</organism>
<dbReference type="RefSeq" id="WP_205006924.1">
    <property type="nucleotide sequence ID" value="NZ_CBCRXA010000008.1"/>
</dbReference>
<sequence>MFRLKWTLTKRIWLSFAFLIFLMGLIMAVVYPFLIKSALSEDAFATIESVQRNGYQFPGDYSFGNAKDGALRQQDEKVVGNLQVDQNNQLVYGNPIAPSIYREMLQKAKHQNSESGHYTVQYKGATLYYVIKRIDDNSGNGYYISFMWDTYPNTLMHMLWWRMIFIFIMVGILSLVIAFWLARYLKRPLDILGRRFEEIARMNWEKPFEWKGDEEFERLSSQFEKMRLNLINYDHAQKVFLQQASHELKTPIMVVQSYAQSVKDGIFPRGTINDSMDVIIHESEQMEKRVRKLIYFTRFDSLRNQQMKLTEVVFGTLADRIKQRFITQRPDIKIQVSGESVRLWADLEQMQVVLENLVENGLRYAKQNLWLAAEQRNGMTTITIKNDGQPIPNSEKQALFEPFKKGKKGQFGLGLAIVKRIISAHQGKIEINNLDNGVAFVIRIPKKPDQRRNDGVRGKGGWK</sequence>